<keyword evidence="4 6" id="KW-0804">Transcription</keyword>
<feature type="chain" id="PRO_5003095968" description="Mediator of RNA polymerase II transcription subunit 21" evidence="7">
    <location>
        <begin position="21"/>
        <end position="171"/>
    </location>
</feature>
<evidence type="ECO:0000256" key="5">
    <source>
        <dbReference type="ARBA" id="ARBA00023242"/>
    </source>
</evidence>
<dbReference type="EMBL" id="FN648472">
    <property type="protein sequence ID" value="CBJ31842.1"/>
    <property type="molecule type" value="Genomic_DNA"/>
</dbReference>
<dbReference type="Gene3D" id="6.10.280.10">
    <property type="entry name" value="Mediator complex, subunit Med21"/>
    <property type="match status" value="1"/>
</dbReference>
<reference evidence="8 9" key="1">
    <citation type="journal article" date="2010" name="Nature">
        <title>The Ectocarpus genome and the independent evolution of multicellularity in brown algae.</title>
        <authorList>
            <person name="Cock J.M."/>
            <person name="Sterck L."/>
            <person name="Rouze P."/>
            <person name="Scornet D."/>
            <person name="Allen A.E."/>
            <person name="Amoutzias G."/>
            <person name="Anthouard V."/>
            <person name="Artiguenave F."/>
            <person name="Aury J.M."/>
            <person name="Badger J.H."/>
            <person name="Beszteri B."/>
            <person name="Billiau K."/>
            <person name="Bonnet E."/>
            <person name="Bothwell J.H."/>
            <person name="Bowler C."/>
            <person name="Boyen C."/>
            <person name="Brownlee C."/>
            <person name="Carrano C.J."/>
            <person name="Charrier B."/>
            <person name="Cho G.Y."/>
            <person name="Coelho S.M."/>
            <person name="Collen J."/>
            <person name="Corre E."/>
            <person name="Da Silva C."/>
            <person name="Delage L."/>
            <person name="Delaroque N."/>
            <person name="Dittami S.M."/>
            <person name="Doulbeau S."/>
            <person name="Elias M."/>
            <person name="Farnham G."/>
            <person name="Gachon C.M."/>
            <person name="Gschloessl B."/>
            <person name="Heesch S."/>
            <person name="Jabbari K."/>
            <person name="Jubin C."/>
            <person name="Kawai H."/>
            <person name="Kimura K."/>
            <person name="Kloareg B."/>
            <person name="Kupper F.C."/>
            <person name="Lang D."/>
            <person name="Le Bail A."/>
            <person name="Leblanc C."/>
            <person name="Lerouge P."/>
            <person name="Lohr M."/>
            <person name="Lopez P.J."/>
            <person name="Martens C."/>
            <person name="Maumus F."/>
            <person name="Michel G."/>
            <person name="Miranda-Saavedra D."/>
            <person name="Morales J."/>
            <person name="Moreau H."/>
            <person name="Motomura T."/>
            <person name="Nagasato C."/>
            <person name="Napoli C.A."/>
            <person name="Nelson D.R."/>
            <person name="Nyvall-Collen P."/>
            <person name="Peters A.F."/>
            <person name="Pommier C."/>
            <person name="Potin P."/>
            <person name="Poulain J."/>
            <person name="Quesneville H."/>
            <person name="Read B."/>
            <person name="Rensing S.A."/>
            <person name="Ritter A."/>
            <person name="Rousvoal S."/>
            <person name="Samanta M."/>
            <person name="Samson G."/>
            <person name="Schroeder D.C."/>
            <person name="Segurens B."/>
            <person name="Strittmatter M."/>
            <person name="Tonon T."/>
            <person name="Tregear J.W."/>
            <person name="Valentin K."/>
            <person name="von Dassow P."/>
            <person name="Yamagishi T."/>
            <person name="Van de Peer Y."/>
            <person name="Wincker P."/>
        </authorList>
    </citation>
    <scope>NUCLEOTIDE SEQUENCE [LARGE SCALE GENOMIC DNA]</scope>
    <source>
        <strain evidence="9">Ec32 / CCAP1310/4</strain>
    </source>
</reference>
<proteinExistence type="inferred from homology"/>
<dbReference type="Proteomes" id="UP000002630">
    <property type="component" value="Linkage Group LG26"/>
</dbReference>
<keyword evidence="2 6" id="KW-0805">Transcription regulation</keyword>
<dbReference type="InParanoid" id="D7FV36"/>
<dbReference type="SUPFAM" id="SSF140718">
    <property type="entry name" value="Mediator hinge subcomplex-like"/>
    <property type="match status" value="1"/>
</dbReference>
<comment type="subunit">
    <text evidence="6">Component of the Mediator complex.</text>
</comment>
<dbReference type="GO" id="GO:0016592">
    <property type="term" value="C:mediator complex"/>
    <property type="evidence" value="ECO:0007669"/>
    <property type="project" value="UniProtKB-UniRule"/>
</dbReference>
<keyword evidence="3 6" id="KW-0010">Activator</keyword>
<protein>
    <recommendedName>
        <fullName evidence="6">Mediator of RNA polymerase II transcription subunit 21</fullName>
    </recommendedName>
</protein>
<sequence>MSATLHMIIMALTATPGSCAMEVDKDAVSAMQESVDQLALSMFDSLRLIPFSEEVKGGARGVAPLQQQQPGQPDAAPLRRAVTTNAAWADTVQSLADGVLKQARALDGLIDVLPGAELREDQQMEEIARLDREGKLKRTELAKMVEKAEALSKGVNGSLDQLADHMLGAPR</sequence>
<evidence type="ECO:0000256" key="7">
    <source>
        <dbReference type="SAM" id="SignalP"/>
    </source>
</evidence>
<keyword evidence="7" id="KW-0732">Signal</keyword>
<evidence type="ECO:0000256" key="1">
    <source>
        <dbReference type="ARBA" id="ARBA00004123"/>
    </source>
</evidence>
<dbReference type="AlphaFoldDB" id="D7FV36"/>
<evidence type="ECO:0000313" key="8">
    <source>
        <dbReference type="EMBL" id="CBJ31842.1"/>
    </source>
</evidence>
<evidence type="ECO:0000313" key="9">
    <source>
        <dbReference type="Proteomes" id="UP000002630"/>
    </source>
</evidence>
<dbReference type="GO" id="GO:0003712">
    <property type="term" value="F:transcription coregulator activity"/>
    <property type="evidence" value="ECO:0007669"/>
    <property type="project" value="TreeGrafter"/>
</dbReference>
<keyword evidence="5 6" id="KW-0539">Nucleus</keyword>
<dbReference type="PANTHER" id="PTHR13381">
    <property type="entry name" value="RNA POLYMERASE II HOLOENZYME COMPONENT SRB7"/>
    <property type="match status" value="1"/>
</dbReference>
<keyword evidence="9" id="KW-1185">Reference proteome</keyword>
<dbReference type="PANTHER" id="PTHR13381:SF0">
    <property type="entry name" value="MEDIATOR OF RNA POLYMERASE II TRANSCRIPTION SUBUNIT 21"/>
    <property type="match status" value="1"/>
</dbReference>
<dbReference type="GO" id="GO:0006357">
    <property type="term" value="P:regulation of transcription by RNA polymerase II"/>
    <property type="evidence" value="ECO:0007669"/>
    <property type="project" value="TreeGrafter"/>
</dbReference>
<evidence type="ECO:0000256" key="6">
    <source>
        <dbReference type="RuleBase" id="RU366036"/>
    </source>
</evidence>
<evidence type="ECO:0000256" key="3">
    <source>
        <dbReference type="ARBA" id="ARBA00023159"/>
    </source>
</evidence>
<organism evidence="8 9">
    <name type="scientific">Ectocarpus siliculosus</name>
    <name type="common">Brown alga</name>
    <name type="synonym">Conferva siliculosa</name>
    <dbReference type="NCBI Taxonomy" id="2880"/>
    <lineage>
        <taxon>Eukaryota</taxon>
        <taxon>Sar</taxon>
        <taxon>Stramenopiles</taxon>
        <taxon>Ochrophyta</taxon>
        <taxon>PX clade</taxon>
        <taxon>Phaeophyceae</taxon>
        <taxon>Ectocarpales</taxon>
        <taxon>Ectocarpaceae</taxon>
        <taxon>Ectocarpus</taxon>
    </lineage>
</organism>
<evidence type="ECO:0000256" key="2">
    <source>
        <dbReference type="ARBA" id="ARBA00023015"/>
    </source>
</evidence>
<dbReference type="OrthoDB" id="526653at2759"/>
<name>D7FV36_ECTSI</name>
<gene>
    <name evidence="8" type="ORF">Esi_0287_0013</name>
</gene>
<dbReference type="InterPro" id="IPR021384">
    <property type="entry name" value="Mediator_Med21"/>
</dbReference>
<accession>D7FV36</accession>
<comment type="similarity">
    <text evidence="6">Belongs to the Mediator complex subunit 21 family.</text>
</comment>
<dbReference type="InterPro" id="IPR037212">
    <property type="entry name" value="Med7/Med21-like"/>
</dbReference>
<dbReference type="EMBL" id="FN649751">
    <property type="protein sequence ID" value="CBJ31842.1"/>
    <property type="molecule type" value="Genomic_DNA"/>
</dbReference>
<dbReference type="Pfam" id="PF11221">
    <property type="entry name" value="Med21"/>
    <property type="match status" value="1"/>
</dbReference>
<comment type="subcellular location">
    <subcellularLocation>
        <location evidence="1 6">Nucleus</location>
    </subcellularLocation>
</comment>
<evidence type="ECO:0000256" key="4">
    <source>
        <dbReference type="ARBA" id="ARBA00023163"/>
    </source>
</evidence>
<dbReference type="STRING" id="2880.D7FV36"/>
<feature type="signal peptide" evidence="7">
    <location>
        <begin position="1"/>
        <end position="20"/>
    </location>
</feature>
<comment type="function">
    <text evidence="6">Component of the Mediator complex, a coactivator involved in the regulated transcription of nearly all RNA polymerase II-dependent genes. Mediator functions as a bridge to convey information from gene-specific regulatory proteins to the basal RNA polymerase II transcription machinery. Mediator is recruited to promoters by direct interactions with regulatory proteins and serves as a scaffold for the assembly of a functional preinitiation complex with RNA polymerase II and the general transcription factors.</text>
</comment>